<accession>A0A9Q0KQ68</accession>
<evidence type="ECO:0000313" key="3">
    <source>
        <dbReference type="Proteomes" id="UP001141806"/>
    </source>
</evidence>
<comment type="caution">
    <text evidence="2">The sequence shown here is derived from an EMBL/GenBank/DDBJ whole genome shotgun (WGS) entry which is preliminary data.</text>
</comment>
<organism evidence="2 3">
    <name type="scientific">Protea cynaroides</name>
    <dbReference type="NCBI Taxonomy" id="273540"/>
    <lineage>
        <taxon>Eukaryota</taxon>
        <taxon>Viridiplantae</taxon>
        <taxon>Streptophyta</taxon>
        <taxon>Embryophyta</taxon>
        <taxon>Tracheophyta</taxon>
        <taxon>Spermatophyta</taxon>
        <taxon>Magnoliopsida</taxon>
        <taxon>Proteales</taxon>
        <taxon>Proteaceae</taxon>
        <taxon>Protea</taxon>
    </lineage>
</organism>
<feature type="transmembrane region" description="Helical" evidence="1">
    <location>
        <begin position="42"/>
        <end position="62"/>
    </location>
</feature>
<dbReference type="AlphaFoldDB" id="A0A9Q0KQ68"/>
<keyword evidence="1" id="KW-1133">Transmembrane helix</keyword>
<proteinExistence type="predicted"/>
<evidence type="ECO:0000256" key="1">
    <source>
        <dbReference type="SAM" id="Phobius"/>
    </source>
</evidence>
<gene>
    <name evidence="2" type="ORF">NE237_007840</name>
</gene>
<name>A0A9Q0KQ68_9MAGN</name>
<protein>
    <submittedName>
        <fullName evidence="2">Uncharacterized protein</fullName>
    </submittedName>
</protein>
<reference evidence="2" key="1">
    <citation type="journal article" date="2023" name="Plant J.">
        <title>The genome of the king protea, Protea cynaroides.</title>
        <authorList>
            <person name="Chang J."/>
            <person name="Duong T.A."/>
            <person name="Schoeman C."/>
            <person name="Ma X."/>
            <person name="Roodt D."/>
            <person name="Barker N."/>
            <person name="Li Z."/>
            <person name="Van de Peer Y."/>
            <person name="Mizrachi E."/>
        </authorList>
    </citation>
    <scope>NUCLEOTIDE SEQUENCE</scope>
    <source>
        <tissue evidence="2">Young leaves</tissue>
    </source>
</reference>
<dbReference type="EMBL" id="JAMYWD010000004">
    <property type="protein sequence ID" value="KAJ4974666.1"/>
    <property type="molecule type" value="Genomic_DNA"/>
</dbReference>
<evidence type="ECO:0000313" key="2">
    <source>
        <dbReference type="EMBL" id="KAJ4974666.1"/>
    </source>
</evidence>
<keyword evidence="1" id="KW-0812">Transmembrane</keyword>
<keyword evidence="1" id="KW-0472">Membrane</keyword>
<sequence>MFVVAIITKKQSRSKGTSFMAKLNHYQSIKRPMLIPIQNPQLIHLLIQGIQVLIAFPFWLLYQIDSSGLIIGILRNIRVLSYSSKLNLKTSEDSMISTK</sequence>
<dbReference type="Proteomes" id="UP001141806">
    <property type="component" value="Unassembled WGS sequence"/>
</dbReference>
<keyword evidence="3" id="KW-1185">Reference proteome</keyword>